<sequence>MNTDITTSAKSEYPVIDWNPPFTKVCGNFNTLDYLHFVTIIGVSVIVDYLFDKSNTFIPFTSFICNLGDQVHVLACLSACNQKTKIITPFKVAVVMSKNGKRKGVQKLNGNTEGETNPIPKEGNVSFKPRLLLAYLLSYDGGDGSANISPNF</sequence>
<dbReference type="PANTHER" id="PTHR34062:SF1">
    <property type="entry name" value="NADH-UBIQUINONE OXIDOREDUCTASE 21KDA SUBUNIT N-TERMINAL DOMAIN-CONTAINING PROTEIN"/>
    <property type="match status" value="1"/>
</dbReference>
<name>A0ABR2PPP6_9ROSI</name>
<dbReference type="EMBL" id="JBBPBN010000054">
    <property type="protein sequence ID" value="KAK8990416.1"/>
    <property type="molecule type" value="Genomic_DNA"/>
</dbReference>
<dbReference type="PANTHER" id="PTHR34062">
    <property type="entry name" value="OXIDOREDUCTASE 21 KDA SUBUNIT, PUTATIVE (AFU_ORTHOLOGUE AFUA_4G04750)-RELATED"/>
    <property type="match status" value="1"/>
</dbReference>
<feature type="transmembrane region" description="Helical" evidence="1">
    <location>
        <begin position="34"/>
        <end position="51"/>
    </location>
</feature>
<comment type="caution">
    <text evidence="3">The sequence shown here is derived from an EMBL/GenBank/DDBJ whole genome shotgun (WGS) entry which is preliminary data.</text>
</comment>
<dbReference type="Pfam" id="PF10785">
    <property type="entry name" value="NADH-u_ox-rdase"/>
    <property type="match status" value="1"/>
</dbReference>
<organism evidence="3 4">
    <name type="scientific">Hibiscus sabdariffa</name>
    <name type="common">roselle</name>
    <dbReference type="NCBI Taxonomy" id="183260"/>
    <lineage>
        <taxon>Eukaryota</taxon>
        <taxon>Viridiplantae</taxon>
        <taxon>Streptophyta</taxon>
        <taxon>Embryophyta</taxon>
        <taxon>Tracheophyta</taxon>
        <taxon>Spermatophyta</taxon>
        <taxon>Magnoliopsida</taxon>
        <taxon>eudicotyledons</taxon>
        <taxon>Gunneridae</taxon>
        <taxon>Pentapetalae</taxon>
        <taxon>rosids</taxon>
        <taxon>malvids</taxon>
        <taxon>Malvales</taxon>
        <taxon>Malvaceae</taxon>
        <taxon>Malvoideae</taxon>
        <taxon>Hibiscus</taxon>
    </lineage>
</organism>
<dbReference type="Proteomes" id="UP001396334">
    <property type="component" value="Unassembled WGS sequence"/>
</dbReference>
<evidence type="ECO:0000256" key="1">
    <source>
        <dbReference type="SAM" id="Phobius"/>
    </source>
</evidence>
<keyword evidence="1" id="KW-0472">Membrane</keyword>
<protein>
    <recommendedName>
        <fullName evidence="2">NADH-ubiquinone oxidoreductase 21kDa subunit N-terminal domain-containing protein</fullName>
    </recommendedName>
</protein>
<reference evidence="3 4" key="1">
    <citation type="journal article" date="2024" name="G3 (Bethesda)">
        <title>Genome assembly of Hibiscus sabdariffa L. provides insights into metabolisms of medicinal natural products.</title>
        <authorList>
            <person name="Kim T."/>
        </authorList>
    </citation>
    <scope>NUCLEOTIDE SEQUENCE [LARGE SCALE GENOMIC DNA]</scope>
    <source>
        <strain evidence="3">TK-2024</strain>
        <tissue evidence="3">Old leaves</tissue>
    </source>
</reference>
<evidence type="ECO:0000259" key="2">
    <source>
        <dbReference type="Pfam" id="PF10785"/>
    </source>
</evidence>
<evidence type="ECO:0000313" key="4">
    <source>
        <dbReference type="Proteomes" id="UP001396334"/>
    </source>
</evidence>
<proteinExistence type="predicted"/>
<keyword evidence="1" id="KW-1133">Transmembrane helix</keyword>
<gene>
    <name evidence="3" type="ORF">V6N11_009118</name>
</gene>
<evidence type="ECO:0000313" key="3">
    <source>
        <dbReference type="EMBL" id="KAK8990416.1"/>
    </source>
</evidence>
<keyword evidence="4" id="KW-1185">Reference proteome</keyword>
<feature type="domain" description="NADH-ubiquinone oxidoreductase 21kDa subunit N-terminal" evidence="2">
    <location>
        <begin position="11"/>
        <end position="42"/>
    </location>
</feature>
<keyword evidence="1" id="KW-0812">Transmembrane</keyword>
<dbReference type="InterPro" id="IPR053229">
    <property type="entry name" value="NADH-Q_oxidrdct_subunit"/>
</dbReference>
<dbReference type="InterPro" id="IPR019721">
    <property type="entry name" value="NADH-UbQ_OxRdtase_su21_N"/>
</dbReference>
<accession>A0ABR2PPP6</accession>